<evidence type="ECO:0000256" key="1">
    <source>
        <dbReference type="SAM" id="Phobius"/>
    </source>
</evidence>
<name>A0A955L276_9BACT</name>
<gene>
    <name evidence="2" type="ORF">KC678_04675</name>
</gene>
<evidence type="ECO:0000313" key="2">
    <source>
        <dbReference type="EMBL" id="MCA9381535.1"/>
    </source>
</evidence>
<keyword evidence="1" id="KW-0812">Transmembrane</keyword>
<protein>
    <submittedName>
        <fullName evidence="2">Uncharacterized protein</fullName>
    </submittedName>
</protein>
<reference evidence="2" key="2">
    <citation type="journal article" date="2021" name="Microbiome">
        <title>Successional dynamics and alternative stable states in a saline activated sludge microbial community over 9 years.</title>
        <authorList>
            <person name="Wang Y."/>
            <person name="Ye J."/>
            <person name="Ju F."/>
            <person name="Liu L."/>
            <person name="Boyd J.A."/>
            <person name="Deng Y."/>
            <person name="Parks D.H."/>
            <person name="Jiang X."/>
            <person name="Yin X."/>
            <person name="Woodcroft B.J."/>
            <person name="Tyson G.W."/>
            <person name="Hugenholtz P."/>
            <person name="Polz M.F."/>
            <person name="Zhang T."/>
        </authorList>
    </citation>
    <scope>NUCLEOTIDE SEQUENCE</scope>
    <source>
        <strain evidence="2">HKST-UBA13</strain>
    </source>
</reference>
<dbReference type="Proteomes" id="UP000775877">
    <property type="component" value="Unassembled WGS sequence"/>
</dbReference>
<proteinExistence type="predicted"/>
<keyword evidence="1" id="KW-0472">Membrane</keyword>
<dbReference type="AlphaFoldDB" id="A0A955L276"/>
<sequence>MKEENNNLPEFGQAHKMKEKYQVLNRDQANELLERLEKVNNAFKWKNIIVRGIVNGVFAAVGATLGIAILLLVIARLYSGLQEIPILDQFMNVTGLDQVVEYVIEQTSKDSKVIDQEVSDTQQSNP</sequence>
<dbReference type="EMBL" id="JAGQLJ010000126">
    <property type="protein sequence ID" value="MCA9381535.1"/>
    <property type="molecule type" value="Genomic_DNA"/>
</dbReference>
<keyword evidence="1" id="KW-1133">Transmembrane helix</keyword>
<comment type="caution">
    <text evidence="2">The sequence shown here is derived from an EMBL/GenBank/DDBJ whole genome shotgun (WGS) entry which is preliminary data.</text>
</comment>
<evidence type="ECO:0000313" key="3">
    <source>
        <dbReference type="Proteomes" id="UP000775877"/>
    </source>
</evidence>
<accession>A0A955L276</accession>
<feature type="transmembrane region" description="Helical" evidence="1">
    <location>
        <begin position="48"/>
        <end position="74"/>
    </location>
</feature>
<reference evidence="2" key="1">
    <citation type="submission" date="2020-04" db="EMBL/GenBank/DDBJ databases">
        <authorList>
            <person name="Zhang T."/>
        </authorList>
    </citation>
    <scope>NUCLEOTIDE SEQUENCE</scope>
    <source>
        <strain evidence="2">HKST-UBA13</strain>
    </source>
</reference>
<organism evidence="2 3">
    <name type="scientific">Candidatus Dojkabacteria bacterium</name>
    <dbReference type="NCBI Taxonomy" id="2099670"/>
    <lineage>
        <taxon>Bacteria</taxon>
        <taxon>Candidatus Dojkabacteria</taxon>
    </lineage>
</organism>